<reference evidence="2" key="1">
    <citation type="submission" date="2023-02" db="EMBL/GenBank/DDBJ databases">
        <title>Complete genome sequence of Lactobacillus curvatus CACC879 isolated from Pig feces.</title>
        <authorList>
            <person name="Park S."/>
            <person name="Park M.A."/>
            <person name="Kim D.-H."/>
            <person name="Kim Y."/>
        </authorList>
    </citation>
    <scope>NUCLEOTIDE SEQUENCE</scope>
    <source>
        <strain evidence="2">CACC879</strain>
    </source>
</reference>
<dbReference type="Proteomes" id="UP001215533">
    <property type="component" value="Chromosome"/>
</dbReference>
<proteinExistence type="predicted"/>
<feature type="domain" description="HTH cro/C1-type" evidence="1">
    <location>
        <begin position="8"/>
        <end position="61"/>
    </location>
</feature>
<evidence type="ECO:0000313" key="2">
    <source>
        <dbReference type="EMBL" id="WDC92641.1"/>
    </source>
</evidence>
<dbReference type="EMBL" id="CP117683">
    <property type="protein sequence ID" value="WDC92641.1"/>
    <property type="molecule type" value="Genomic_DNA"/>
</dbReference>
<dbReference type="SMART" id="SM00530">
    <property type="entry name" value="HTH_XRE"/>
    <property type="match status" value="1"/>
</dbReference>
<gene>
    <name evidence="2" type="ORF">PSR33_05570</name>
</gene>
<sequence length="76" mass="8595">MSINLKRIKAERVAKGFTQEQVANKIGMNRSSYIKRENGNVPFGADELAKVAEILGHYSDIQIFFTLNVPEREQIA</sequence>
<dbReference type="SUPFAM" id="SSF47413">
    <property type="entry name" value="lambda repressor-like DNA-binding domains"/>
    <property type="match status" value="1"/>
</dbReference>
<name>A0AAJ5RFM9_LATCU</name>
<dbReference type="AlphaFoldDB" id="A0AAJ5RFM9"/>
<evidence type="ECO:0000313" key="3">
    <source>
        <dbReference type="Proteomes" id="UP001215533"/>
    </source>
</evidence>
<dbReference type="Pfam" id="PF01381">
    <property type="entry name" value="HTH_3"/>
    <property type="match status" value="1"/>
</dbReference>
<dbReference type="Gene3D" id="1.10.260.40">
    <property type="entry name" value="lambda repressor-like DNA-binding domains"/>
    <property type="match status" value="1"/>
</dbReference>
<dbReference type="InterPro" id="IPR001387">
    <property type="entry name" value="Cro/C1-type_HTH"/>
</dbReference>
<accession>A0AAJ5RFM9</accession>
<dbReference type="PROSITE" id="PS50943">
    <property type="entry name" value="HTH_CROC1"/>
    <property type="match status" value="1"/>
</dbReference>
<evidence type="ECO:0000259" key="1">
    <source>
        <dbReference type="PROSITE" id="PS50943"/>
    </source>
</evidence>
<organism evidence="2 3">
    <name type="scientific">Latilactobacillus curvatus</name>
    <name type="common">Lactobacillus curvatus</name>
    <dbReference type="NCBI Taxonomy" id="28038"/>
    <lineage>
        <taxon>Bacteria</taxon>
        <taxon>Bacillati</taxon>
        <taxon>Bacillota</taxon>
        <taxon>Bacilli</taxon>
        <taxon>Lactobacillales</taxon>
        <taxon>Lactobacillaceae</taxon>
        <taxon>Latilactobacillus</taxon>
    </lineage>
</organism>
<dbReference type="InterPro" id="IPR010982">
    <property type="entry name" value="Lambda_DNA-bd_dom_sf"/>
</dbReference>
<dbReference type="CDD" id="cd00093">
    <property type="entry name" value="HTH_XRE"/>
    <property type="match status" value="1"/>
</dbReference>
<dbReference type="GO" id="GO:0003677">
    <property type="term" value="F:DNA binding"/>
    <property type="evidence" value="ECO:0007669"/>
    <property type="project" value="InterPro"/>
</dbReference>
<protein>
    <submittedName>
        <fullName evidence="2">Helix-turn-helix transcriptional regulator</fullName>
    </submittedName>
</protein>